<protein>
    <recommendedName>
        <fullName evidence="1">non-specific serine/threonine protein kinase</fullName>
        <ecNumber evidence="1">2.7.11.1</ecNumber>
    </recommendedName>
</protein>
<name>A0A7R8WR06_9CRUS</name>
<comment type="catalytic activity">
    <reaction evidence="7">
        <text>L-threonyl-[protein] + ATP = O-phospho-L-threonyl-[protein] + ADP + H(+)</text>
        <dbReference type="Rhea" id="RHEA:46608"/>
        <dbReference type="Rhea" id="RHEA-COMP:11060"/>
        <dbReference type="Rhea" id="RHEA-COMP:11605"/>
        <dbReference type="ChEBI" id="CHEBI:15378"/>
        <dbReference type="ChEBI" id="CHEBI:30013"/>
        <dbReference type="ChEBI" id="CHEBI:30616"/>
        <dbReference type="ChEBI" id="CHEBI:61977"/>
        <dbReference type="ChEBI" id="CHEBI:456216"/>
        <dbReference type="EC" id="2.7.11.1"/>
    </reaction>
</comment>
<organism evidence="9">
    <name type="scientific">Cyprideis torosa</name>
    <dbReference type="NCBI Taxonomy" id="163714"/>
    <lineage>
        <taxon>Eukaryota</taxon>
        <taxon>Metazoa</taxon>
        <taxon>Ecdysozoa</taxon>
        <taxon>Arthropoda</taxon>
        <taxon>Crustacea</taxon>
        <taxon>Oligostraca</taxon>
        <taxon>Ostracoda</taxon>
        <taxon>Podocopa</taxon>
        <taxon>Podocopida</taxon>
        <taxon>Cytherocopina</taxon>
        <taxon>Cytheroidea</taxon>
        <taxon>Cytherideidae</taxon>
        <taxon>Cyprideis</taxon>
    </lineage>
</organism>
<dbReference type="Pfam" id="PF12330">
    <property type="entry name" value="Haspin_kinase"/>
    <property type="match status" value="1"/>
</dbReference>
<dbReference type="GO" id="GO:0005634">
    <property type="term" value="C:nucleus"/>
    <property type="evidence" value="ECO:0007669"/>
    <property type="project" value="TreeGrafter"/>
</dbReference>
<evidence type="ECO:0000256" key="7">
    <source>
        <dbReference type="ARBA" id="ARBA00047899"/>
    </source>
</evidence>
<keyword evidence="2" id="KW-0723">Serine/threonine-protein kinase</keyword>
<dbReference type="SUPFAM" id="SSF52540">
    <property type="entry name" value="P-loop containing nucleoside triphosphate hydrolases"/>
    <property type="match status" value="1"/>
</dbReference>
<accession>A0A7R8WR06</accession>
<evidence type="ECO:0000256" key="2">
    <source>
        <dbReference type="ARBA" id="ARBA00022527"/>
    </source>
</evidence>
<gene>
    <name evidence="9" type="ORF">CTOB1V02_LOCUS14318</name>
</gene>
<keyword evidence="3" id="KW-0808">Transferase</keyword>
<evidence type="ECO:0000256" key="1">
    <source>
        <dbReference type="ARBA" id="ARBA00012513"/>
    </source>
</evidence>
<dbReference type="AlphaFoldDB" id="A0A7R8WR06"/>
<evidence type="ECO:0000256" key="4">
    <source>
        <dbReference type="ARBA" id="ARBA00022741"/>
    </source>
</evidence>
<sequence length="210" mass="23478">MYTGGRFVFHDASQDEDLFTGEGDPQFDVYRDMRKCNDDNWRSYHPETNVMWIQFLLGKVLKDVGYKKCSGAEHRAVFEHVKEMQKVAQKSFILKSVTSSIKSNLRCVTFVVSKCEWLARYGRHWPIAFPVRTLTTSSSPLLSSSMVSKAVVLEGSSLEPGQLVEVTGPPGAGKTNFALRLALSLAKSKAVRVLIVDAESVVSRERLVCL</sequence>
<evidence type="ECO:0000256" key="3">
    <source>
        <dbReference type="ARBA" id="ARBA00022679"/>
    </source>
</evidence>
<evidence type="ECO:0000256" key="6">
    <source>
        <dbReference type="ARBA" id="ARBA00022840"/>
    </source>
</evidence>
<keyword evidence="4" id="KW-0547">Nucleotide-binding</keyword>
<dbReference type="PANTHER" id="PTHR24419:SF18">
    <property type="entry name" value="SERINE_THREONINE-PROTEIN KINASE HASPIN"/>
    <property type="match status" value="1"/>
</dbReference>
<evidence type="ECO:0000256" key="5">
    <source>
        <dbReference type="ARBA" id="ARBA00022777"/>
    </source>
</evidence>
<dbReference type="InterPro" id="IPR024604">
    <property type="entry name" value="GSG2_C"/>
</dbReference>
<keyword evidence="5" id="KW-0418">Kinase</keyword>
<dbReference type="GO" id="GO:0005524">
    <property type="term" value="F:ATP binding"/>
    <property type="evidence" value="ECO:0007669"/>
    <property type="project" value="UniProtKB-KW"/>
</dbReference>
<evidence type="ECO:0000313" key="9">
    <source>
        <dbReference type="EMBL" id="CAD7236503.1"/>
    </source>
</evidence>
<dbReference type="InterPro" id="IPR027417">
    <property type="entry name" value="P-loop_NTPase"/>
</dbReference>
<comment type="catalytic activity">
    <reaction evidence="8">
        <text>L-seryl-[protein] + ATP = O-phospho-L-seryl-[protein] + ADP + H(+)</text>
        <dbReference type="Rhea" id="RHEA:17989"/>
        <dbReference type="Rhea" id="RHEA-COMP:9863"/>
        <dbReference type="Rhea" id="RHEA-COMP:11604"/>
        <dbReference type="ChEBI" id="CHEBI:15378"/>
        <dbReference type="ChEBI" id="CHEBI:29999"/>
        <dbReference type="ChEBI" id="CHEBI:30616"/>
        <dbReference type="ChEBI" id="CHEBI:83421"/>
        <dbReference type="ChEBI" id="CHEBI:456216"/>
        <dbReference type="EC" id="2.7.11.1"/>
    </reaction>
</comment>
<evidence type="ECO:0000256" key="8">
    <source>
        <dbReference type="ARBA" id="ARBA00048679"/>
    </source>
</evidence>
<dbReference type="EMBL" id="OB679564">
    <property type="protein sequence ID" value="CAD7236503.1"/>
    <property type="molecule type" value="Genomic_DNA"/>
</dbReference>
<dbReference type="GO" id="GO:0000278">
    <property type="term" value="P:mitotic cell cycle"/>
    <property type="evidence" value="ECO:0007669"/>
    <property type="project" value="TreeGrafter"/>
</dbReference>
<dbReference type="Gene3D" id="1.10.510.10">
    <property type="entry name" value="Transferase(Phosphotransferase) domain 1"/>
    <property type="match status" value="1"/>
</dbReference>
<reference evidence="9" key="1">
    <citation type="submission" date="2020-11" db="EMBL/GenBank/DDBJ databases">
        <authorList>
            <person name="Tran Van P."/>
        </authorList>
    </citation>
    <scope>NUCLEOTIDE SEQUENCE</scope>
</reference>
<dbReference type="GO" id="GO:0035556">
    <property type="term" value="P:intracellular signal transduction"/>
    <property type="evidence" value="ECO:0007669"/>
    <property type="project" value="TreeGrafter"/>
</dbReference>
<dbReference type="EC" id="2.7.11.1" evidence="1"/>
<dbReference type="OrthoDB" id="21018at2759"/>
<dbReference type="Gene3D" id="3.40.50.300">
    <property type="entry name" value="P-loop containing nucleotide triphosphate hydrolases"/>
    <property type="match status" value="1"/>
</dbReference>
<dbReference type="PANTHER" id="PTHR24419">
    <property type="entry name" value="INTERLEUKIN-1 RECEPTOR-ASSOCIATED KINASE"/>
    <property type="match status" value="1"/>
</dbReference>
<keyword evidence="6" id="KW-0067">ATP-binding</keyword>
<dbReference type="GO" id="GO:0005737">
    <property type="term" value="C:cytoplasm"/>
    <property type="evidence" value="ECO:0007669"/>
    <property type="project" value="TreeGrafter"/>
</dbReference>
<proteinExistence type="predicted"/>
<dbReference type="SMART" id="SM01331">
    <property type="entry name" value="DUF3635"/>
    <property type="match status" value="1"/>
</dbReference>
<dbReference type="GO" id="GO:0072354">
    <property type="term" value="F:histone H3T3 kinase activity"/>
    <property type="evidence" value="ECO:0007669"/>
    <property type="project" value="TreeGrafter"/>
</dbReference>